<sequence length="127" mass="14286">MGLGVTDSPASLGTGIMKFSTGNRTESAFTEPLEYTDTPTEEQFDTEGQSHQFTKMMDFFTRELNGIRAERDALKAELVQQQAKYADLKSATDTEIEELKQQIPADGYQFRPLTTGNEDTHNVKGWR</sequence>
<proteinExistence type="predicted"/>
<dbReference type="InterPro" id="IPR009228">
    <property type="entry name" value="Capsid_scaffold_GpO"/>
</dbReference>
<dbReference type="RefSeq" id="WP_308136671.1">
    <property type="nucleotide sequence ID" value="NZ_CP133197.1"/>
</dbReference>
<feature type="compositionally biased region" description="Basic and acidic residues" evidence="2">
    <location>
        <begin position="118"/>
        <end position="127"/>
    </location>
</feature>
<gene>
    <name evidence="3" type="ORF">RCC75_21060</name>
</gene>
<feature type="coiled-coil region" evidence="1">
    <location>
        <begin position="57"/>
        <end position="91"/>
    </location>
</feature>
<dbReference type="Pfam" id="PF05929">
    <property type="entry name" value="Phage_GPO"/>
    <property type="match status" value="1"/>
</dbReference>
<feature type="region of interest" description="Disordered" evidence="2">
    <location>
        <begin position="107"/>
        <end position="127"/>
    </location>
</feature>
<name>A0ABU0YE17_9GAMM</name>
<keyword evidence="1" id="KW-0175">Coiled coil</keyword>
<accession>A0ABU0YE17</accession>
<dbReference type="EMBL" id="JAVFKN010000068">
    <property type="protein sequence ID" value="MDQ5771026.1"/>
    <property type="molecule type" value="Genomic_DNA"/>
</dbReference>
<dbReference type="Proteomes" id="UP001223336">
    <property type="component" value="Unassembled WGS sequence"/>
</dbReference>
<evidence type="ECO:0000313" key="3">
    <source>
        <dbReference type="EMBL" id="MDQ5771026.1"/>
    </source>
</evidence>
<evidence type="ECO:0000256" key="1">
    <source>
        <dbReference type="SAM" id="Coils"/>
    </source>
</evidence>
<organism evidence="3 4">
    <name type="scientific">Thiothrix subterranea</name>
    <dbReference type="NCBI Taxonomy" id="2735563"/>
    <lineage>
        <taxon>Bacteria</taxon>
        <taxon>Pseudomonadati</taxon>
        <taxon>Pseudomonadota</taxon>
        <taxon>Gammaproteobacteria</taxon>
        <taxon>Thiotrichales</taxon>
        <taxon>Thiotrichaceae</taxon>
        <taxon>Thiothrix</taxon>
    </lineage>
</organism>
<evidence type="ECO:0000256" key="2">
    <source>
        <dbReference type="SAM" id="MobiDB-lite"/>
    </source>
</evidence>
<comment type="caution">
    <text evidence="3">The sequence shown here is derived from an EMBL/GenBank/DDBJ whole genome shotgun (WGS) entry which is preliminary data.</text>
</comment>
<keyword evidence="4" id="KW-1185">Reference proteome</keyword>
<evidence type="ECO:0000313" key="4">
    <source>
        <dbReference type="Proteomes" id="UP001223336"/>
    </source>
</evidence>
<protein>
    <submittedName>
        <fullName evidence="3">GPO family capsid scaffolding protein</fullName>
    </submittedName>
</protein>
<reference evidence="3 4" key="1">
    <citation type="submission" date="2023-08" db="EMBL/GenBank/DDBJ databases">
        <title>New molecular markers tilS and rpoB for phylogenetic and monitoring studies of the genus Thiothrix biodiversity.</title>
        <authorList>
            <person name="Ravin N.V."/>
            <person name="Smolyakov D."/>
            <person name="Markov N.D."/>
            <person name="Beletsky A.V."/>
            <person name="Mardanov A.V."/>
            <person name="Rudenko T.S."/>
            <person name="Grabovich M.Y."/>
        </authorList>
    </citation>
    <scope>NUCLEOTIDE SEQUENCE [LARGE SCALE GENOMIC DNA]</scope>
    <source>
        <strain evidence="3 4">H33</strain>
    </source>
</reference>